<feature type="domain" description="Phosphotyrosine protein phosphatase I" evidence="12">
    <location>
        <begin position="67"/>
        <end position="216"/>
    </location>
</feature>
<feature type="active site" description="Nucleophile" evidence="10">
    <location>
        <position position="73"/>
    </location>
</feature>
<dbReference type="Gene3D" id="3.40.50.2300">
    <property type="match status" value="1"/>
</dbReference>
<reference evidence="13" key="5">
    <citation type="submission" date="2025-09" db="UniProtKB">
        <authorList>
            <consortium name="Ensembl"/>
        </authorList>
    </citation>
    <scope>IDENTIFICATION</scope>
</reference>
<feature type="transmembrane region" description="Helical" evidence="11">
    <location>
        <begin position="21"/>
        <end position="48"/>
    </location>
</feature>
<dbReference type="InterPro" id="IPR036196">
    <property type="entry name" value="Ptyr_pPase_sf"/>
</dbReference>
<dbReference type="SMART" id="SM00226">
    <property type="entry name" value="LMWPc"/>
    <property type="match status" value="1"/>
</dbReference>
<dbReference type="PANTHER" id="PTHR11717:SF35">
    <property type="entry name" value="LOW MOLECULAR WEIGHT PHOSPHOTYROSINE PROTEIN PHOSPHATASE"/>
    <property type="match status" value="1"/>
</dbReference>
<dbReference type="GO" id="GO:0005737">
    <property type="term" value="C:cytoplasm"/>
    <property type="evidence" value="ECO:0007669"/>
    <property type="project" value="UniProtKB-SubCell"/>
</dbReference>
<dbReference type="InterPro" id="IPR017867">
    <property type="entry name" value="Tyr_phospatase_low_mol_wt"/>
</dbReference>
<protein>
    <recommendedName>
        <fullName evidence="5">Low molecular weight phosphotyrosine protein phosphatase</fullName>
        <ecNumber evidence="3">3.1.3.2</ecNumber>
        <ecNumber evidence="4">3.1.3.48</ecNumber>
    </recommendedName>
    <alternativeName>
        <fullName evidence="9">Low molecular weight cytosolic acid phosphatase</fullName>
    </alternativeName>
</protein>
<reference evidence="13" key="4">
    <citation type="submission" date="2025-08" db="UniProtKB">
        <authorList>
            <consortium name="Ensembl"/>
        </authorList>
    </citation>
    <scope>IDENTIFICATION</scope>
</reference>
<evidence type="ECO:0000259" key="12">
    <source>
        <dbReference type="SMART" id="SM00226"/>
    </source>
</evidence>
<reference evidence="14" key="1">
    <citation type="journal article" date="2006" name="Science">
        <title>Ancient noncoding elements conserved in the human genome.</title>
        <authorList>
            <person name="Venkatesh B."/>
            <person name="Kirkness E.F."/>
            <person name="Loh Y.H."/>
            <person name="Halpern A.L."/>
            <person name="Lee A.P."/>
            <person name="Johnson J."/>
            <person name="Dandona N."/>
            <person name="Viswanathan L.D."/>
            <person name="Tay A."/>
            <person name="Venter J.C."/>
            <person name="Strausberg R.L."/>
            <person name="Brenner S."/>
        </authorList>
    </citation>
    <scope>NUCLEOTIDE SEQUENCE [LARGE SCALE GENOMIC DNA]</scope>
</reference>
<evidence type="ECO:0000313" key="14">
    <source>
        <dbReference type="Proteomes" id="UP000314986"/>
    </source>
</evidence>
<dbReference type="GO" id="GO:0003993">
    <property type="term" value="F:acid phosphatase activity"/>
    <property type="evidence" value="ECO:0007669"/>
    <property type="project" value="UniProtKB-EC"/>
</dbReference>
<dbReference type="OMA" id="NGITRYS"/>
<reference evidence="14" key="3">
    <citation type="journal article" date="2014" name="Nature">
        <title>Elephant shark genome provides unique insights into gnathostome evolution.</title>
        <authorList>
            <consortium name="International Elephant Shark Genome Sequencing Consortium"/>
            <person name="Venkatesh B."/>
            <person name="Lee A.P."/>
            <person name="Ravi V."/>
            <person name="Maurya A.K."/>
            <person name="Lian M.M."/>
            <person name="Swann J.B."/>
            <person name="Ohta Y."/>
            <person name="Flajnik M.F."/>
            <person name="Sutoh Y."/>
            <person name="Kasahara M."/>
            <person name="Hoon S."/>
            <person name="Gangu V."/>
            <person name="Roy S.W."/>
            <person name="Irimia M."/>
            <person name="Korzh V."/>
            <person name="Kondrychyn I."/>
            <person name="Lim Z.W."/>
            <person name="Tay B.H."/>
            <person name="Tohari S."/>
            <person name="Kong K.W."/>
            <person name="Ho S."/>
            <person name="Lorente-Galdos B."/>
            <person name="Quilez J."/>
            <person name="Marques-Bonet T."/>
            <person name="Raney B.J."/>
            <person name="Ingham P.W."/>
            <person name="Tay A."/>
            <person name="Hillier L.W."/>
            <person name="Minx P."/>
            <person name="Boehm T."/>
            <person name="Wilson R.K."/>
            <person name="Brenner S."/>
            <person name="Warren W.C."/>
        </authorList>
    </citation>
    <scope>NUCLEOTIDE SEQUENCE [LARGE SCALE GENOMIC DNA]</scope>
</reference>
<comment type="subcellular location">
    <subcellularLocation>
        <location evidence="1">Cytoplasm</location>
    </subcellularLocation>
</comment>
<keyword evidence="11" id="KW-0812">Transmembrane</keyword>
<evidence type="ECO:0000256" key="4">
    <source>
        <dbReference type="ARBA" id="ARBA00013064"/>
    </source>
</evidence>
<feature type="active site" description="Proton donor" evidence="10">
    <location>
        <position position="190"/>
    </location>
</feature>
<evidence type="ECO:0000256" key="3">
    <source>
        <dbReference type="ARBA" id="ARBA00012646"/>
    </source>
</evidence>
<name>A0A4W3K1T8_CALMI</name>
<dbReference type="PRINTS" id="PR00719">
    <property type="entry name" value="LMWPTPASE"/>
</dbReference>
<dbReference type="PRINTS" id="PR00720">
    <property type="entry name" value="MAMMALPTPASE"/>
</dbReference>
<organism evidence="13 14">
    <name type="scientific">Callorhinchus milii</name>
    <name type="common">Ghost shark</name>
    <dbReference type="NCBI Taxonomy" id="7868"/>
    <lineage>
        <taxon>Eukaryota</taxon>
        <taxon>Metazoa</taxon>
        <taxon>Chordata</taxon>
        <taxon>Craniata</taxon>
        <taxon>Vertebrata</taxon>
        <taxon>Chondrichthyes</taxon>
        <taxon>Holocephali</taxon>
        <taxon>Chimaeriformes</taxon>
        <taxon>Callorhinchidae</taxon>
        <taxon>Callorhinchus</taxon>
    </lineage>
</organism>
<keyword evidence="14" id="KW-1185">Reference proteome</keyword>
<evidence type="ECO:0000256" key="11">
    <source>
        <dbReference type="SAM" id="Phobius"/>
    </source>
</evidence>
<feature type="active site" evidence="10">
    <location>
        <position position="79"/>
    </location>
</feature>
<dbReference type="SUPFAM" id="SSF52788">
    <property type="entry name" value="Phosphotyrosine protein phosphatases I"/>
    <property type="match status" value="1"/>
</dbReference>
<dbReference type="GeneTree" id="ENSGT00940000162690"/>
<evidence type="ECO:0000256" key="8">
    <source>
        <dbReference type="ARBA" id="ARBA00022912"/>
    </source>
</evidence>
<evidence type="ECO:0000256" key="5">
    <source>
        <dbReference type="ARBA" id="ARBA00017603"/>
    </source>
</evidence>
<dbReference type="EC" id="3.1.3.48" evidence="4"/>
<sequence>MSRWKLRVITGRKGESKYLSMPICNSLVICNSALASAVFWVLFIRIIIMNNKFCPSVCLSVMAAVNKSVLFVCLGNICRSPIAEAIFRKLATDQGVVDKWMIDGAGVSDWNVGSSPDSRAVSCLKEHDIETAHKARQVTKDDFRTFDYVLCMDNSNLQDLKRKADKVSDCKAKIQLLGTYDPQHQDVIEDPYYGSEKDFERVYEQCLRCCKAFLAATS</sequence>
<keyword evidence="7" id="KW-0378">Hydrolase</keyword>
<evidence type="ECO:0000256" key="1">
    <source>
        <dbReference type="ARBA" id="ARBA00004496"/>
    </source>
</evidence>
<keyword evidence="11" id="KW-0472">Membrane</keyword>
<dbReference type="GO" id="GO:0004726">
    <property type="term" value="F:non-membrane spanning protein tyrosine phosphatase activity"/>
    <property type="evidence" value="ECO:0007669"/>
    <property type="project" value="InterPro"/>
</dbReference>
<dbReference type="InterPro" id="IPR002115">
    <property type="entry name" value="Tyr_Pase_low_mol_wt_mml"/>
</dbReference>
<evidence type="ECO:0000256" key="6">
    <source>
        <dbReference type="ARBA" id="ARBA00022490"/>
    </source>
</evidence>
<dbReference type="Pfam" id="PF01451">
    <property type="entry name" value="LMWPc"/>
    <property type="match status" value="1"/>
</dbReference>
<dbReference type="Proteomes" id="UP000314986">
    <property type="component" value="Unassembled WGS sequence"/>
</dbReference>
<dbReference type="Ensembl" id="ENSCMIT00000038401.1">
    <property type="protein sequence ID" value="ENSCMIP00000037855.1"/>
    <property type="gene ID" value="ENSCMIG00000015916.1"/>
</dbReference>
<evidence type="ECO:0000313" key="13">
    <source>
        <dbReference type="Ensembl" id="ENSCMIP00000037855.1"/>
    </source>
</evidence>
<evidence type="ECO:0000256" key="7">
    <source>
        <dbReference type="ARBA" id="ARBA00022801"/>
    </source>
</evidence>
<dbReference type="PANTHER" id="PTHR11717">
    <property type="entry name" value="LOW MOLECULAR WEIGHT PROTEIN TYROSINE PHOSPHATASE"/>
    <property type="match status" value="1"/>
</dbReference>
<keyword evidence="11" id="KW-1133">Transmembrane helix</keyword>
<dbReference type="AlphaFoldDB" id="A0A4W3K1T8"/>
<accession>A0A4W3K1T8</accession>
<dbReference type="CDD" id="cd16343">
    <property type="entry name" value="LMWPTP"/>
    <property type="match status" value="1"/>
</dbReference>
<evidence type="ECO:0000256" key="10">
    <source>
        <dbReference type="PIRSR" id="PIRSR617867-1"/>
    </source>
</evidence>
<proteinExistence type="inferred from homology"/>
<dbReference type="EC" id="3.1.3.2" evidence="3"/>
<evidence type="ECO:0000256" key="9">
    <source>
        <dbReference type="ARBA" id="ARBA00032347"/>
    </source>
</evidence>
<evidence type="ECO:0000256" key="2">
    <source>
        <dbReference type="ARBA" id="ARBA00011063"/>
    </source>
</evidence>
<reference evidence="14" key="2">
    <citation type="journal article" date="2007" name="PLoS Biol.">
        <title>Survey sequencing and comparative analysis of the elephant shark (Callorhinchus milii) genome.</title>
        <authorList>
            <person name="Venkatesh B."/>
            <person name="Kirkness E.F."/>
            <person name="Loh Y.H."/>
            <person name="Halpern A.L."/>
            <person name="Lee A.P."/>
            <person name="Johnson J."/>
            <person name="Dandona N."/>
            <person name="Viswanathan L.D."/>
            <person name="Tay A."/>
            <person name="Venter J.C."/>
            <person name="Strausberg R.L."/>
            <person name="Brenner S."/>
        </authorList>
    </citation>
    <scope>NUCLEOTIDE SEQUENCE [LARGE SCALE GENOMIC DNA]</scope>
</reference>
<dbReference type="InterPro" id="IPR050438">
    <property type="entry name" value="LMW_PTPase"/>
</dbReference>
<keyword evidence="8" id="KW-0904">Protein phosphatase</keyword>
<keyword evidence="6" id="KW-0963">Cytoplasm</keyword>
<comment type="similarity">
    <text evidence="2">Belongs to the low molecular weight phosphotyrosine protein phosphatase family.</text>
</comment>
<dbReference type="InterPro" id="IPR023485">
    <property type="entry name" value="Ptyr_pPase"/>
</dbReference>